<sequence>MACSPNLNETLPHPEEIEFNKVLIQIGGKEKIYLVSDDVKSNRLEEDSDILQELIQDMFPSGDNENIDLSPDNNCNRPIYSSTRNQEDTVSENNVTRETVIDCINLPQTQGNEILVSPKPKDLRLGAKPVGEDEGPPRVNGKVPRTKTSSMNICGRKRIIDSPMIIFVFRHEFFNGSANAICLKEILKDVRARTKRASVRPALIGLVRSKCESNKTHDSVGDLECLLRSVFREHPPEAIWVGHFIPKTKDRMLAIKRYACQAIYSSKSSDSSGNRVNTFLGPFQCLPLLRRGHRDQGNNTSAGSQRGDLGSAEEGISLKTCISVSGDLIESDHCLAIKDCHEPHGS</sequence>
<evidence type="ECO:0000256" key="1">
    <source>
        <dbReference type="SAM" id="MobiDB-lite"/>
    </source>
</evidence>
<comment type="caution">
    <text evidence="2">The sequence shown here is derived from an EMBL/GenBank/DDBJ whole genome shotgun (WGS) entry which is preliminary data.</text>
</comment>
<evidence type="ECO:0000313" key="3">
    <source>
        <dbReference type="Proteomes" id="UP001557470"/>
    </source>
</evidence>
<dbReference type="AlphaFoldDB" id="A0ABD0Y8E2"/>
<keyword evidence="3" id="KW-1185">Reference proteome</keyword>
<protein>
    <submittedName>
        <fullName evidence="2">Uncharacterized protein</fullName>
    </submittedName>
</protein>
<gene>
    <name evidence="2" type="ORF">UPYG_G00039550</name>
</gene>
<dbReference type="Proteomes" id="UP001557470">
    <property type="component" value="Unassembled WGS sequence"/>
</dbReference>
<dbReference type="EMBL" id="JAGEUA010000001">
    <property type="protein sequence ID" value="KAL1023346.1"/>
    <property type="molecule type" value="Genomic_DNA"/>
</dbReference>
<accession>A0ABD0Y8E2</accession>
<name>A0ABD0Y8E2_UMBPY</name>
<feature type="region of interest" description="Disordered" evidence="1">
    <location>
        <begin position="128"/>
        <end position="148"/>
    </location>
</feature>
<dbReference type="PANTHER" id="PTHR35675:SF1">
    <property type="entry name" value="RIKEN CDNA 2810459M11 GENE"/>
    <property type="match status" value="1"/>
</dbReference>
<evidence type="ECO:0000313" key="2">
    <source>
        <dbReference type="EMBL" id="KAL1023346.1"/>
    </source>
</evidence>
<reference evidence="2 3" key="1">
    <citation type="submission" date="2024-06" db="EMBL/GenBank/DDBJ databases">
        <authorList>
            <person name="Pan Q."/>
            <person name="Wen M."/>
            <person name="Jouanno E."/>
            <person name="Zahm M."/>
            <person name="Klopp C."/>
            <person name="Cabau C."/>
            <person name="Louis A."/>
            <person name="Berthelot C."/>
            <person name="Parey E."/>
            <person name="Roest Crollius H."/>
            <person name="Montfort J."/>
            <person name="Robinson-Rechavi M."/>
            <person name="Bouchez O."/>
            <person name="Lampietro C."/>
            <person name="Lopez Roques C."/>
            <person name="Donnadieu C."/>
            <person name="Postlethwait J."/>
            <person name="Bobe J."/>
            <person name="Verreycken H."/>
            <person name="Guiguen Y."/>
        </authorList>
    </citation>
    <scope>NUCLEOTIDE SEQUENCE [LARGE SCALE GENOMIC DNA]</scope>
    <source>
        <strain evidence="2">Up_M1</strain>
        <tissue evidence="2">Testis</tissue>
    </source>
</reference>
<organism evidence="2 3">
    <name type="scientific">Umbra pygmaea</name>
    <name type="common">Eastern mudminnow</name>
    <dbReference type="NCBI Taxonomy" id="75934"/>
    <lineage>
        <taxon>Eukaryota</taxon>
        <taxon>Metazoa</taxon>
        <taxon>Chordata</taxon>
        <taxon>Craniata</taxon>
        <taxon>Vertebrata</taxon>
        <taxon>Euteleostomi</taxon>
        <taxon>Actinopterygii</taxon>
        <taxon>Neopterygii</taxon>
        <taxon>Teleostei</taxon>
        <taxon>Protacanthopterygii</taxon>
        <taxon>Esociformes</taxon>
        <taxon>Umbridae</taxon>
        <taxon>Umbra</taxon>
    </lineage>
</organism>
<proteinExistence type="predicted"/>
<dbReference type="PANTHER" id="PTHR35675">
    <property type="entry name" value="HYPOTHETICAL PROTEIN LOC100362216"/>
    <property type="match status" value="1"/>
</dbReference>